<name>A0AC35TUL7_9BILA</name>
<reference evidence="2" key="1">
    <citation type="submission" date="2016-11" db="UniProtKB">
        <authorList>
            <consortium name="WormBaseParasite"/>
        </authorList>
    </citation>
    <scope>IDENTIFICATION</scope>
    <source>
        <strain evidence="2">KR3021</strain>
    </source>
</reference>
<sequence>MLRPQKFPTDDSSSPYCFNKILFTRDEFSTERFINVAKHRGTLDDISVDLRTYLKTIQEDLVELINLEYADFVNLSSSLVGLSDVIERIGENGNEAFDTFKDSTFQLKEAANQLAVKKEQLMKCKQEQILVRNKIHFIESSFRLIKLLDESPSELSVAQIERFSISLSDICNWFEACIEDAEGDPNKIRDYDRVKNLVFMRFTKLATASLKNYFRDGNSKNVDSLMACLVVVGEENYPMEVISKDIVQPQLERLFAGKEKLNEKMGLCLDKVLALREAFLENYTETGNYCFTFIDTSLLKGLKECIKNKVASTILSSDTGIFQECFNKLLTFSKSYPRLAKNTPLLKPCLQSFNMAIYFNLITQDYTKRMNSEMGKAKNKQIEAVSIGIPVLDYDNDYPNYFCLDATKALMEAFASFNNDDVILEPLLFKSWCFLVNLIKEYVQWLDKMLEIELPEDGLFLVALCSDVVRIEDAMVSIIYGGYKERIEGLGLDWTPFVFAFSILFEVLVEKSEVIKGKIIELYKDSLIKQIKLVEEIPKNYRWTKKPMPTVHSGYLNEVELLLKKYEGLYNQFGLDGSDAEEMIKGLKEFCHKSFEELAGKLSDSIHQTFSSLQRFKNRDGTPETDFAATDESKMLKQLQFDKEWIQVFCGVQSEA</sequence>
<organism evidence="1 2">
    <name type="scientific">Rhabditophanes sp. KR3021</name>
    <dbReference type="NCBI Taxonomy" id="114890"/>
    <lineage>
        <taxon>Eukaryota</taxon>
        <taxon>Metazoa</taxon>
        <taxon>Ecdysozoa</taxon>
        <taxon>Nematoda</taxon>
        <taxon>Chromadorea</taxon>
        <taxon>Rhabditida</taxon>
        <taxon>Tylenchina</taxon>
        <taxon>Panagrolaimomorpha</taxon>
        <taxon>Strongyloidoidea</taxon>
        <taxon>Alloionematidae</taxon>
        <taxon>Rhabditophanes</taxon>
    </lineage>
</organism>
<dbReference type="WBParaSite" id="RSKR_0000438800.1">
    <property type="protein sequence ID" value="RSKR_0000438800.1"/>
    <property type="gene ID" value="RSKR_0000438800"/>
</dbReference>
<protein>
    <submittedName>
        <fullName evidence="2">Conserved oligomeric Golgi complex subunit 2</fullName>
    </submittedName>
</protein>
<evidence type="ECO:0000313" key="1">
    <source>
        <dbReference type="Proteomes" id="UP000095286"/>
    </source>
</evidence>
<proteinExistence type="predicted"/>
<evidence type="ECO:0000313" key="2">
    <source>
        <dbReference type="WBParaSite" id="RSKR_0000438800.1"/>
    </source>
</evidence>
<accession>A0AC35TUL7</accession>
<dbReference type="Proteomes" id="UP000095286">
    <property type="component" value="Unplaced"/>
</dbReference>